<dbReference type="SUPFAM" id="SSF52172">
    <property type="entry name" value="CheY-like"/>
    <property type="match status" value="1"/>
</dbReference>
<dbReference type="GO" id="GO:0008930">
    <property type="term" value="F:methylthioadenosine nucleosidase activity"/>
    <property type="evidence" value="ECO:0007669"/>
    <property type="project" value="TreeGrafter"/>
</dbReference>
<dbReference type="GO" id="GO:0019284">
    <property type="term" value="P:L-methionine salvage from S-adenosylmethionine"/>
    <property type="evidence" value="ECO:0007669"/>
    <property type="project" value="TreeGrafter"/>
</dbReference>
<dbReference type="EMBL" id="CBSD020000092">
    <property type="protein sequence ID" value="CDG76837.1"/>
    <property type="molecule type" value="Genomic_DNA"/>
</dbReference>
<dbReference type="Gene3D" id="3.40.50.1580">
    <property type="entry name" value="Nucleoside phosphorylase domain"/>
    <property type="match status" value="1"/>
</dbReference>
<dbReference type="GO" id="GO:0008782">
    <property type="term" value="F:adenosylhomocysteine nucleosidase activity"/>
    <property type="evidence" value="ECO:0007669"/>
    <property type="project" value="TreeGrafter"/>
</dbReference>
<keyword evidence="4" id="KW-1185">Reference proteome</keyword>
<protein>
    <submittedName>
        <fullName evidence="3">Response regulator receiver protein</fullName>
    </submittedName>
</protein>
<dbReference type="Gene3D" id="3.40.50.2300">
    <property type="match status" value="1"/>
</dbReference>
<gene>
    <name evidence="3" type="ORF">ANICBIBUN_05230</name>
</gene>
<dbReference type="InterPro" id="IPR000845">
    <property type="entry name" value="Nucleoside_phosphorylase_d"/>
</dbReference>
<dbReference type="AlphaFoldDB" id="A0AA36KDZ9"/>
<proteinExistence type="predicted"/>
<dbReference type="InterPro" id="IPR001789">
    <property type="entry name" value="Sig_transdc_resp-reg_receiver"/>
</dbReference>
<comment type="caution">
    <text evidence="3">The sequence shown here is derived from an EMBL/GenBank/DDBJ whole genome shotgun (WGS) entry which is preliminary data.</text>
</comment>
<dbReference type="PANTHER" id="PTHR46832">
    <property type="entry name" value="5'-METHYLTHIOADENOSINE/S-ADENOSYLHOMOCYSTEINE NUCLEOSIDASE"/>
    <property type="match status" value="1"/>
</dbReference>
<reference evidence="3 4" key="1">
    <citation type="submission" date="2013-06" db="EMBL/GenBank/DDBJ databases">
        <title>Comparative analysis of genomes of multi-drug Acinetobacter sp. from Colombian Hospitals.</title>
        <authorList>
            <person name="Barreto-Hernandez E."/>
            <person name="Gonzalez E.B."/>
            <person name="Cepeda L.A."/>
            <person name="Valenzuela E.M."/>
            <person name="Falquet L."/>
            <person name="Reguero M.T."/>
            <person name="Mantilla R."/>
        </authorList>
    </citation>
    <scope>NUCLEOTIDE SEQUENCE [LARGE SCALE GENOMIC DNA]</scope>
    <source>
        <strain evidence="3 4">28F</strain>
    </source>
</reference>
<dbReference type="Pfam" id="PF01048">
    <property type="entry name" value="PNP_UDP_1"/>
    <property type="match status" value="1"/>
</dbReference>
<feature type="domain" description="Response regulatory" evidence="2">
    <location>
        <begin position="2"/>
        <end position="131"/>
    </location>
</feature>
<dbReference type="PANTHER" id="PTHR46832:SF1">
    <property type="entry name" value="5'-METHYLTHIOADENOSINE_S-ADENOSYLHOMOCYSTEINE NUCLEOSIDASE"/>
    <property type="match status" value="1"/>
</dbReference>
<dbReference type="GO" id="GO:0000160">
    <property type="term" value="P:phosphorelay signal transduction system"/>
    <property type="evidence" value="ECO:0007669"/>
    <property type="project" value="InterPro"/>
</dbReference>
<dbReference type="SUPFAM" id="SSF53167">
    <property type="entry name" value="Purine and uridine phosphorylases"/>
    <property type="match status" value="1"/>
</dbReference>
<organism evidence="3 4">
    <name type="scientific">Acinetobacter nosocomialis 28F</name>
    <dbReference type="NCBI Taxonomy" id="1147131"/>
    <lineage>
        <taxon>Bacteria</taxon>
        <taxon>Pseudomonadati</taxon>
        <taxon>Pseudomonadota</taxon>
        <taxon>Gammaproteobacteria</taxon>
        <taxon>Moraxellales</taxon>
        <taxon>Moraxellaceae</taxon>
        <taxon>Acinetobacter</taxon>
        <taxon>Acinetobacter calcoaceticus/baumannii complex</taxon>
    </lineage>
</organism>
<dbReference type="RefSeq" id="WP_005232277.1">
    <property type="nucleotide sequence ID" value="NZ_CBSD020000092.1"/>
</dbReference>
<dbReference type="Proteomes" id="UP000019193">
    <property type="component" value="Unassembled WGS sequence"/>
</dbReference>
<evidence type="ECO:0000256" key="1">
    <source>
        <dbReference type="PROSITE-ProRule" id="PRU00169"/>
    </source>
</evidence>
<accession>A0AA36KDZ9</accession>
<dbReference type="PROSITE" id="PS50110">
    <property type="entry name" value="RESPONSE_REGULATORY"/>
    <property type="match status" value="1"/>
</dbReference>
<dbReference type="GO" id="GO:0009116">
    <property type="term" value="P:nucleoside metabolic process"/>
    <property type="evidence" value="ECO:0007669"/>
    <property type="project" value="InterPro"/>
</dbReference>
<dbReference type="InterPro" id="IPR035994">
    <property type="entry name" value="Nucleoside_phosphorylase_sf"/>
</dbReference>
<sequence length="398" mass="44394">MHVLLIDDCDLKINQLRRFLIGQGIDENDLLIAKDAADASRKLNQYKFDLMLIDVLLPARGGAKPSADSSINLLRQIVEDRVFPTPTHILGVTACQETLNAVDDQFRELVTSVLHVSPDQEQWKNALQQFVQRVLRTESENTSFNYDVVILNALRKPELEAVYKNWPLSLSEEKLLGSNINYKTGQLNLVSGKTLKIACAHLNQMGPIAATHSTEVVLKSFKPRVLIMTGICGGFADAVSVGDVVVADKSWDWQAGKWTEDGALQSASDAKEADYELVAIAKTIDSEMRSFYENYKEFRPQNHPKLVSAPMVSGSSVVASADIQKVFRGQHRKMAAIDMECYGLYYSCANHYGQTTKAICIKSVSDLADRAKDDDFHNYCSFMSASVALRLIEKFFNK</sequence>
<evidence type="ECO:0000259" key="2">
    <source>
        <dbReference type="PROSITE" id="PS50110"/>
    </source>
</evidence>
<keyword evidence="1" id="KW-0597">Phosphoprotein</keyword>
<dbReference type="GO" id="GO:0005829">
    <property type="term" value="C:cytosol"/>
    <property type="evidence" value="ECO:0007669"/>
    <property type="project" value="TreeGrafter"/>
</dbReference>
<feature type="modified residue" description="4-aspartylphosphate" evidence="1">
    <location>
        <position position="54"/>
    </location>
</feature>
<name>A0AA36KDZ9_ACINO</name>
<evidence type="ECO:0000313" key="4">
    <source>
        <dbReference type="Proteomes" id="UP000019193"/>
    </source>
</evidence>
<evidence type="ECO:0000313" key="3">
    <source>
        <dbReference type="EMBL" id="CDG76837.1"/>
    </source>
</evidence>
<dbReference type="InterPro" id="IPR011006">
    <property type="entry name" value="CheY-like_superfamily"/>
</dbReference>